<organism evidence="2">
    <name type="scientific">viral metagenome</name>
    <dbReference type="NCBI Taxonomy" id="1070528"/>
    <lineage>
        <taxon>unclassified sequences</taxon>
        <taxon>metagenomes</taxon>
        <taxon>organismal metagenomes</taxon>
    </lineage>
</organism>
<sequence>MVIKLGNNAASVTIKELGVNCWHPRRFVTQGSRCDRLYRCKYPELRKCQAIHAEIAYYQERQRQMMKLSGEMDTEIEKLTKMIQK</sequence>
<evidence type="ECO:0000313" key="1">
    <source>
        <dbReference type="EMBL" id="QJB01827.1"/>
    </source>
</evidence>
<dbReference type="EMBL" id="MT143737">
    <property type="protein sequence ID" value="QJB01827.1"/>
    <property type="molecule type" value="Genomic_DNA"/>
</dbReference>
<proteinExistence type="predicted"/>
<name>A0A6M3X569_9ZZZZ</name>
<reference evidence="2" key="1">
    <citation type="submission" date="2020-03" db="EMBL/GenBank/DDBJ databases">
        <title>The deep terrestrial virosphere.</title>
        <authorList>
            <person name="Holmfeldt K."/>
            <person name="Nilsson E."/>
            <person name="Simone D."/>
            <person name="Lopez-Fernandez M."/>
            <person name="Wu X."/>
            <person name="de Brujin I."/>
            <person name="Lundin D."/>
            <person name="Andersson A."/>
            <person name="Bertilsson S."/>
            <person name="Dopson M."/>
        </authorList>
    </citation>
    <scope>NUCLEOTIDE SEQUENCE</scope>
    <source>
        <strain evidence="2">MM171A02268</strain>
        <strain evidence="1">MM171B01857</strain>
    </source>
</reference>
<evidence type="ECO:0000313" key="2">
    <source>
        <dbReference type="EMBL" id="QJH92894.1"/>
    </source>
</evidence>
<protein>
    <submittedName>
        <fullName evidence="2">Uncharacterized protein</fullName>
    </submittedName>
</protein>
<accession>A0A6M3X569</accession>
<dbReference type="EMBL" id="MT143929">
    <property type="protein sequence ID" value="QJH92894.1"/>
    <property type="molecule type" value="Genomic_DNA"/>
</dbReference>
<gene>
    <name evidence="2" type="ORF">MM171A02268_0004</name>
    <name evidence="1" type="ORF">MM171B01857_0003</name>
</gene>
<dbReference type="AlphaFoldDB" id="A0A6M3X569"/>